<dbReference type="Proteomes" id="UP000770629">
    <property type="component" value="Unassembled WGS sequence"/>
</dbReference>
<name>A0ABS7I8I8_9HYPH</name>
<comment type="caution">
    <text evidence="1">The sequence shown here is derived from an EMBL/GenBank/DDBJ whole genome shotgun (WGS) entry which is preliminary data.</text>
</comment>
<dbReference type="GeneID" id="66142874"/>
<keyword evidence="2" id="KW-1185">Reference proteome</keyword>
<sequence length="357" mass="40210">MPQLTDDAAAALAEAYLSDPQRHTSQDVVRADRLVRQTATILATISRYVSTSSQEEAKAEFPFVLDPSGEPNGPAGMNKKDGELFYYARIALASVERLFDLIVSVHEVPARNYDPMAFVVAAVVTALAHEYSHGLYGHKEKVETNISGSRFLEELDADRRGGVGSLCLFVDRELRRMMGDFFNLKDPMDFLEAAMVGHSLLAFWLAGGREDLYAGPTMRCFMYYDGLRSIALRERFADLSQINLARTNADRIVVKIAKFVEGGDRLIKIREDHLAAETGYKKTFKKNLYKRTDETVAASPFWIAFSGRSQATWDDDNERHGIVIRQPTLRELRADGVKVPFKASLLETICRLVCRWR</sequence>
<gene>
    <name evidence="1" type="ORF">HJB60_02940</name>
</gene>
<evidence type="ECO:0000313" key="1">
    <source>
        <dbReference type="EMBL" id="MBX5088133.1"/>
    </source>
</evidence>
<protein>
    <submittedName>
        <fullName evidence="1">Uncharacterized protein</fullName>
    </submittedName>
</protein>
<evidence type="ECO:0000313" key="2">
    <source>
        <dbReference type="Proteomes" id="UP000770629"/>
    </source>
</evidence>
<accession>A0ABS7I8I8</accession>
<proteinExistence type="predicted"/>
<reference evidence="1 2" key="1">
    <citation type="submission" date="2020-04" db="EMBL/GenBank/DDBJ databases">
        <title>Global-level population genomics: horizontal gene transfer, symbiosis and evolution in Rhizobia.</title>
        <authorList>
            <person name="Gai Y."/>
        </authorList>
    </citation>
    <scope>NUCLEOTIDE SEQUENCE [LARGE SCALE GENOMIC DNA]</scope>
    <source>
        <strain evidence="1 2">BLR33</strain>
    </source>
</reference>
<dbReference type="RefSeq" id="WP_207244635.1">
    <property type="nucleotide sequence ID" value="NZ_CP071455.1"/>
</dbReference>
<dbReference type="EMBL" id="JABDYF010000001">
    <property type="protein sequence ID" value="MBX5088133.1"/>
    <property type="molecule type" value="Genomic_DNA"/>
</dbReference>
<organism evidence="1 2">
    <name type="scientific">Rhizobium lentis</name>
    <dbReference type="NCBI Taxonomy" id="1138194"/>
    <lineage>
        <taxon>Bacteria</taxon>
        <taxon>Pseudomonadati</taxon>
        <taxon>Pseudomonadota</taxon>
        <taxon>Alphaproteobacteria</taxon>
        <taxon>Hyphomicrobiales</taxon>
        <taxon>Rhizobiaceae</taxon>
        <taxon>Rhizobium/Agrobacterium group</taxon>
        <taxon>Rhizobium</taxon>
    </lineage>
</organism>